<sequence length="87" mass="9918">MGQRWLRLDNTVRGLINAPWPMAFGLRLWWLWLKRGSAPPHVLVGCSPSKPASDENSSLIFPETIKYITVYLASLVKPTHPYKDLVD</sequence>
<evidence type="ECO:0000313" key="2">
    <source>
        <dbReference type="Proteomes" id="UP000800038"/>
    </source>
</evidence>
<protein>
    <submittedName>
        <fullName evidence="1">Uncharacterized protein</fullName>
    </submittedName>
</protein>
<accession>A0A6A5S783</accession>
<keyword evidence="2" id="KW-1185">Reference proteome</keyword>
<gene>
    <name evidence="1" type="ORF">EJ02DRAFT_460546</name>
</gene>
<evidence type="ECO:0000313" key="1">
    <source>
        <dbReference type="EMBL" id="KAF1935258.1"/>
    </source>
</evidence>
<organism evidence="1 2">
    <name type="scientific">Clathrospora elynae</name>
    <dbReference type="NCBI Taxonomy" id="706981"/>
    <lineage>
        <taxon>Eukaryota</taxon>
        <taxon>Fungi</taxon>
        <taxon>Dikarya</taxon>
        <taxon>Ascomycota</taxon>
        <taxon>Pezizomycotina</taxon>
        <taxon>Dothideomycetes</taxon>
        <taxon>Pleosporomycetidae</taxon>
        <taxon>Pleosporales</taxon>
        <taxon>Diademaceae</taxon>
        <taxon>Clathrospora</taxon>
    </lineage>
</organism>
<dbReference type="EMBL" id="ML976293">
    <property type="protein sequence ID" value="KAF1935258.1"/>
    <property type="molecule type" value="Genomic_DNA"/>
</dbReference>
<reference evidence="1" key="1">
    <citation type="journal article" date="2020" name="Stud. Mycol.">
        <title>101 Dothideomycetes genomes: a test case for predicting lifestyles and emergence of pathogens.</title>
        <authorList>
            <person name="Haridas S."/>
            <person name="Albert R."/>
            <person name="Binder M."/>
            <person name="Bloem J."/>
            <person name="Labutti K."/>
            <person name="Salamov A."/>
            <person name="Andreopoulos B."/>
            <person name="Baker S."/>
            <person name="Barry K."/>
            <person name="Bills G."/>
            <person name="Bluhm B."/>
            <person name="Cannon C."/>
            <person name="Castanera R."/>
            <person name="Culley D."/>
            <person name="Daum C."/>
            <person name="Ezra D."/>
            <person name="Gonzalez J."/>
            <person name="Henrissat B."/>
            <person name="Kuo A."/>
            <person name="Liang C."/>
            <person name="Lipzen A."/>
            <person name="Lutzoni F."/>
            <person name="Magnuson J."/>
            <person name="Mondo S."/>
            <person name="Nolan M."/>
            <person name="Ohm R."/>
            <person name="Pangilinan J."/>
            <person name="Park H.-J."/>
            <person name="Ramirez L."/>
            <person name="Alfaro M."/>
            <person name="Sun H."/>
            <person name="Tritt A."/>
            <person name="Yoshinaga Y."/>
            <person name="Zwiers L.-H."/>
            <person name="Turgeon B."/>
            <person name="Goodwin S."/>
            <person name="Spatafora J."/>
            <person name="Crous P."/>
            <person name="Grigoriev I."/>
        </authorList>
    </citation>
    <scope>NUCLEOTIDE SEQUENCE</scope>
    <source>
        <strain evidence="1">CBS 161.51</strain>
    </source>
</reference>
<dbReference type="AlphaFoldDB" id="A0A6A5S783"/>
<name>A0A6A5S783_9PLEO</name>
<proteinExistence type="predicted"/>
<dbReference type="Proteomes" id="UP000800038">
    <property type="component" value="Unassembled WGS sequence"/>
</dbReference>